<dbReference type="SUPFAM" id="SSF53756">
    <property type="entry name" value="UDP-Glycosyltransferase/glycogen phosphorylase"/>
    <property type="match status" value="1"/>
</dbReference>
<evidence type="ECO:0000256" key="2">
    <source>
        <dbReference type="ARBA" id="ARBA00022679"/>
    </source>
</evidence>
<dbReference type="Gene3D" id="3.40.50.2000">
    <property type="entry name" value="Glycogen Phosphorylase B"/>
    <property type="match status" value="2"/>
</dbReference>
<evidence type="ECO:0000313" key="5">
    <source>
        <dbReference type="EMBL" id="KKN34966.1"/>
    </source>
</evidence>
<dbReference type="Pfam" id="PF00534">
    <property type="entry name" value="Glycos_transf_1"/>
    <property type="match status" value="1"/>
</dbReference>
<evidence type="ECO:0000256" key="1">
    <source>
        <dbReference type="ARBA" id="ARBA00022676"/>
    </source>
</evidence>
<feature type="domain" description="Glycosyltransferase subfamily 4-like N-terminal" evidence="4">
    <location>
        <begin position="117"/>
        <end position="229"/>
    </location>
</feature>
<dbReference type="PANTHER" id="PTHR12526">
    <property type="entry name" value="GLYCOSYLTRANSFERASE"/>
    <property type="match status" value="1"/>
</dbReference>
<dbReference type="InterPro" id="IPR028098">
    <property type="entry name" value="Glyco_trans_4-like_N"/>
</dbReference>
<proteinExistence type="predicted"/>
<gene>
    <name evidence="5" type="ORF">LCGC14_0788370</name>
</gene>
<dbReference type="InterPro" id="IPR001296">
    <property type="entry name" value="Glyco_trans_1"/>
</dbReference>
<dbReference type="Pfam" id="PF13439">
    <property type="entry name" value="Glyco_transf_4"/>
    <property type="match status" value="1"/>
</dbReference>
<dbReference type="GO" id="GO:0016757">
    <property type="term" value="F:glycosyltransferase activity"/>
    <property type="evidence" value="ECO:0007669"/>
    <property type="project" value="UniProtKB-KW"/>
</dbReference>
<dbReference type="AlphaFoldDB" id="A0A0F9SD87"/>
<accession>A0A0F9SD87</accession>
<comment type="caution">
    <text evidence="5">The sequence shown here is derived from an EMBL/GenBank/DDBJ whole genome shotgun (WGS) entry which is preliminary data.</text>
</comment>
<reference evidence="5" key="1">
    <citation type="journal article" date="2015" name="Nature">
        <title>Complex archaea that bridge the gap between prokaryotes and eukaryotes.</title>
        <authorList>
            <person name="Spang A."/>
            <person name="Saw J.H."/>
            <person name="Jorgensen S.L."/>
            <person name="Zaremba-Niedzwiedzka K."/>
            <person name="Martijn J."/>
            <person name="Lind A.E."/>
            <person name="van Eijk R."/>
            <person name="Schleper C."/>
            <person name="Guy L."/>
            <person name="Ettema T.J."/>
        </authorList>
    </citation>
    <scope>NUCLEOTIDE SEQUENCE</scope>
</reference>
<dbReference type="CDD" id="cd03801">
    <property type="entry name" value="GT4_PimA-like"/>
    <property type="match status" value="1"/>
</dbReference>
<sequence>MKVAYVTPGSGQRFYCQNCFRDTALLQSLASLGHDVVKVPMYLPSDLEGNANITETPVFYGAINVFLKEKLPFYRHAPEWIERMFDSSVLLHLAAKKSGSTRATGLEEMTLSMLHGERGRQASELDHLIRYLRTEIAPDVVHLSNSLLLGLAHRLKNDLGTGVVCSLQDENEWVDLMDEHYQSQVWNLMAEKAVDVDLFVTASQFYSKQSQNQLKMPADRIRVIYGGIDFKGYQRSTLPFDPPVIGYLCRMSEYFGLGILVDAFIELKKESRFKDLRLHLTGGYSSDDKPFVNRQLKKISEHGFAEDVRVFKDFCKDSRIKFLKSLTMLSVPVPTGEAFGAYQVEALAAGVPIVQPNVGCYPEFIEMTKGGVIYEPNTSEKLATAIASLLSDQEKVRKLGEQGRRVVLEQFSMDQMAKNIEEIYNDVA</sequence>
<feature type="domain" description="Glycosyl transferase family 1" evidence="3">
    <location>
        <begin position="238"/>
        <end position="405"/>
    </location>
</feature>
<evidence type="ECO:0008006" key="6">
    <source>
        <dbReference type="Google" id="ProtNLM"/>
    </source>
</evidence>
<keyword evidence="2" id="KW-0808">Transferase</keyword>
<protein>
    <recommendedName>
        <fullName evidence="6">Glycosyl transferase family 1 domain-containing protein</fullName>
    </recommendedName>
</protein>
<keyword evidence="1" id="KW-0328">Glycosyltransferase</keyword>
<dbReference type="PANTHER" id="PTHR12526:SF640">
    <property type="entry name" value="COLANIC ACID BIOSYNTHESIS GLYCOSYLTRANSFERASE WCAL-RELATED"/>
    <property type="match status" value="1"/>
</dbReference>
<dbReference type="EMBL" id="LAZR01002073">
    <property type="protein sequence ID" value="KKN34966.1"/>
    <property type="molecule type" value="Genomic_DNA"/>
</dbReference>
<organism evidence="5">
    <name type="scientific">marine sediment metagenome</name>
    <dbReference type="NCBI Taxonomy" id="412755"/>
    <lineage>
        <taxon>unclassified sequences</taxon>
        <taxon>metagenomes</taxon>
        <taxon>ecological metagenomes</taxon>
    </lineage>
</organism>
<name>A0A0F9SD87_9ZZZZ</name>
<evidence type="ECO:0000259" key="3">
    <source>
        <dbReference type="Pfam" id="PF00534"/>
    </source>
</evidence>
<evidence type="ECO:0000259" key="4">
    <source>
        <dbReference type="Pfam" id="PF13439"/>
    </source>
</evidence>